<dbReference type="GO" id="GO:0005737">
    <property type="term" value="C:cytoplasm"/>
    <property type="evidence" value="ECO:0007669"/>
    <property type="project" value="TreeGrafter"/>
</dbReference>
<evidence type="ECO:0000256" key="1">
    <source>
        <dbReference type="ARBA" id="ARBA00005054"/>
    </source>
</evidence>
<evidence type="ECO:0000256" key="4">
    <source>
        <dbReference type="ARBA" id="ARBA00022755"/>
    </source>
</evidence>
<evidence type="ECO:0000259" key="5">
    <source>
        <dbReference type="Pfam" id="PF00551"/>
    </source>
</evidence>
<gene>
    <name evidence="6" type="primary">ade5</name>
    <name evidence="6" type="ORF">H4R26_001808</name>
</gene>
<dbReference type="InterPro" id="IPR002376">
    <property type="entry name" value="Formyl_transf_N"/>
</dbReference>
<evidence type="ECO:0000256" key="3">
    <source>
        <dbReference type="ARBA" id="ARBA00022679"/>
    </source>
</evidence>
<dbReference type="Pfam" id="PF00551">
    <property type="entry name" value="Formyl_trans_N"/>
    <property type="match status" value="1"/>
</dbReference>
<name>A0A9W8EKT1_9FUNG</name>
<proteinExistence type="inferred from homology"/>
<keyword evidence="3 6" id="KW-0808">Transferase</keyword>
<sequence>MSKKIVVLISGSGTNLQALIDAERQGQLGGNIALVVSNKKNAYGLARAAEASIPASVKTLKEYKDAGKSREDFDRDLAELIDEKQRPDLVVLAGFMHILSPAFFSRFGGRIINLHPALPGELDGAHAIDRAYSEFLAGKRTKTGVMVHFVIPEVDKGQPILTQDVPCVQGDSLEDLENRIHAVEHQILPKAVKLVLDENIYAKAI</sequence>
<dbReference type="GO" id="GO:0004644">
    <property type="term" value="F:phosphoribosylglycinamide formyltransferase activity"/>
    <property type="evidence" value="ECO:0007669"/>
    <property type="project" value="UniProtKB-EC"/>
</dbReference>
<organism evidence="6 7">
    <name type="scientific">Coemansia thaxteri</name>
    <dbReference type="NCBI Taxonomy" id="2663907"/>
    <lineage>
        <taxon>Eukaryota</taxon>
        <taxon>Fungi</taxon>
        <taxon>Fungi incertae sedis</taxon>
        <taxon>Zoopagomycota</taxon>
        <taxon>Kickxellomycotina</taxon>
        <taxon>Kickxellomycetes</taxon>
        <taxon>Kickxellales</taxon>
        <taxon>Kickxellaceae</taxon>
        <taxon>Coemansia</taxon>
    </lineage>
</organism>
<evidence type="ECO:0000313" key="7">
    <source>
        <dbReference type="Proteomes" id="UP001150907"/>
    </source>
</evidence>
<dbReference type="Proteomes" id="UP001150907">
    <property type="component" value="Unassembled WGS sequence"/>
</dbReference>
<comment type="caution">
    <text evidence="6">The sequence shown here is derived from an EMBL/GenBank/DDBJ whole genome shotgun (WGS) entry which is preliminary data.</text>
</comment>
<dbReference type="InterPro" id="IPR036477">
    <property type="entry name" value="Formyl_transf_N_sf"/>
</dbReference>
<dbReference type="EC" id="2.1.2.2" evidence="2"/>
<feature type="domain" description="Formyl transferase N-terminal" evidence="5">
    <location>
        <begin position="3"/>
        <end position="192"/>
    </location>
</feature>
<dbReference type="GO" id="GO:0006189">
    <property type="term" value="P:'de novo' IMP biosynthetic process"/>
    <property type="evidence" value="ECO:0007669"/>
    <property type="project" value="InterPro"/>
</dbReference>
<evidence type="ECO:0000313" key="6">
    <source>
        <dbReference type="EMBL" id="KAJ2005723.1"/>
    </source>
</evidence>
<keyword evidence="4" id="KW-0658">Purine biosynthesis</keyword>
<dbReference type="OrthoDB" id="5575075at2759"/>
<accession>A0A9W8EKT1</accession>
<dbReference type="HAMAP" id="MF_01930">
    <property type="entry name" value="PurN"/>
    <property type="match status" value="1"/>
</dbReference>
<dbReference type="AlphaFoldDB" id="A0A9W8EKT1"/>
<reference evidence="6" key="1">
    <citation type="submission" date="2022-07" db="EMBL/GenBank/DDBJ databases">
        <title>Phylogenomic reconstructions and comparative analyses of Kickxellomycotina fungi.</title>
        <authorList>
            <person name="Reynolds N.K."/>
            <person name="Stajich J.E."/>
            <person name="Barry K."/>
            <person name="Grigoriev I.V."/>
            <person name="Crous P."/>
            <person name="Smith M.E."/>
        </authorList>
    </citation>
    <scope>NUCLEOTIDE SEQUENCE</scope>
    <source>
        <strain evidence="6">IMI 214461</strain>
    </source>
</reference>
<dbReference type="InterPro" id="IPR004607">
    <property type="entry name" value="GART"/>
</dbReference>
<comment type="pathway">
    <text evidence="1">Purine metabolism; IMP biosynthesis via de novo pathway; N(2)-formyl-N(1)-(5-phospho-D-ribosyl)glycinamide from N(1)-(5-phospho-D-ribosyl)glycinamide (10-formyl THF route): step 1/1.</text>
</comment>
<protein>
    <recommendedName>
        <fullName evidence="2">phosphoribosylglycinamide formyltransferase 1</fullName>
        <ecNumber evidence="2">2.1.2.2</ecNumber>
    </recommendedName>
</protein>
<keyword evidence="7" id="KW-1185">Reference proteome</keyword>
<dbReference type="CDD" id="cd08645">
    <property type="entry name" value="FMT_core_GART"/>
    <property type="match status" value="1"/>
</dbReference>
<dbReference type="PANTHER" id="PTHR43369">
    <property type="entry name" value="PHOSPHORIBOSYLGLYCINAMIDE FORMYLTRANSFERASE"/>
    <property type="match status" value="1"/>
</dbReference>
<dbReference type="EMBL" id="JANBQF010000088">
    <property type="protein sequence ID" value="KAJ2005723.1"/>
    <property type="molecule type" value="Genomic_DNA"/>
</dbReference>
<dbReference type="Gene3D" id="3.40.50.170">
    <property type="entry name" value="Formyl transferase, N-terminal domain"/>
    <property type="match status" value="1"/>
</dbReference>
<dbReference type="PANTHER" id="PTHR43369:SF2">
    <property type="entry name" value="PHOSPHORIBOSYLGLYCINAMIDE FORMYLTRANSFERASE"/>
    <property type="match status" value="1"/>
</dbReference>
<dbReference type="SUPFAM" id="SSF53328">
    <property type="entry name" value="Formyltransferase"/>
    <property type="match status" value="1"/>
</dbReference>
<dbReference type="NCBIfam" id="TIGR00639">
    <property type="entry name" value="PurN"/>
    <property type="match status" value="1"/>
</dbReference>
<evidence type="ECO:0000256" key="2">
    <source>
        <dbReference type="ARBA" id="ARBA00012254"/>
    </source>
</evidence>